<evidence type="ECO:0000313" key="2">
    <source>
        <dbReference type="Proteomes" id="UP000305751"/>
    </source>
</evidence>
<sequence>MGRINIDNFITLLEKLIIGGVSEIIKNGSTNYTFLKDGIWYNIKYEFDFGYYIVLRKGDNISGILEIVYITEKLLGTHSPERNKGNKLFRDIETLYMKHKIFNCDKVVSSFKNYSTLIESCSAIYKATNNIFILYIGETKYSFERNEKYVHTDNSIKTNLVVTKFTNEDSEVIYNKSDYNKAENIFAILNTIYYLNETSKELDVRKDFCKILNLE</sequence>
<accession>A0A4S2ACB7</accession>
<dbReference type="EMBL" id="SRZA01000077">
    <property type="protein sequence ID" value="TGX98200.1"/>
    <property type="molecule type" value="Genomic_DNA"/>
</dbReference>
<protein>
    <submittedName>
        <fullName evidence="1">Uncharacterized protein</fullName>
    </submittedName>
</protein>
<keyword evidence="2" id="KW-1185">Reference proteome</keyword>
<dbReference type="Proteomes" id="UP000305751">
    <property type="component" value="Unassembled WGS sequence"/>
</dbReference>
<dbReference type="RefSeq" id="WP_136014894.1">
    <property type="nucleotide sequence ID" value="NZ_CAJTBC010000045.1"/>
</dbReference>
<dbReference type="AlphaFoldDB" id="A0A4S2ACB7"/>
<proteinExistence type="predicted"/>
<gene>
    <name evidence="1" type="ORF">E5356_17105</name>
</gene>
<name>A0A4S2ACB7_9BACE</name>
<comment type="caution">
    <text evidence="1">The sequence shown here is derived from an EMBL/GenBank/DDBJ whole genome shotgun (WGS) entry which is preliminary data.</text>
</comment>
<reference evidence="1 2" key="1">
    <citation type="submission" date="2019-04" db="EMBL/GenBank/DDBJ databases">
        <title>Microbes associate with the intestines of laboratory mice.</title>
        <authorList>
            <person name="Navarre W."/>
            <person name="Wong E."/>
            <person name="Huang K."/>
            <person name="Tropini C."/>
            <person name="Ng K."/>
            <person name="Yu B."/>
        </authorList>
    </citation>
    <scope>NUCLEOTIDE SEQUENCE [LARGE SCALE GENOMIC DNA]</scope>
    <source>
        <strain evidence="1 2">NM70_E10</strain>
    </source>
</reference>
<evidence type="ECO:0000313" key="1">
    <source>
        <dbReference type="EMBL" id="TGX98200.1"/>
    </source>
</evidence>
<organism evidence="1 2">
    <name type="scientific">Bacteroides acidifaciens</name>
    <dbReference type="NCBI Taxonomy" id="85831"/>
    <lineage>
        <taxon>Bacteria</taxon>
        <taxon>Pseudomonadati</taxon>
        <taxon>Bacteroidota</taxon>
        <taxon>Bacteroidia</taxon>
        <taxon>Bacteroidales</taxon>
        <taxon>Bacteroidaceae</taxon>
        <taxon>Bacteroides</taxon>
    </lineage>
</organism>